<evidence type="ECO:0000256" key="5">
    <source>
        <dbReference type="ARBA" id="ARBA00022679"/>
    </source>
</evidence>
<dbReference type="Gene3D" id="3.40.640.10">
    <property type="entry name" value="Type I PLP-dependent aspartate aminotransferase-like (Major domain)"/>
    <property type="match status" value="1"/>
</dbReference>
<dbReference type="InterPro" id="IPR001917">
    <property type="entry name" value="Aminotrans_II_pyridoxalP_BS"/>
</dbReference>
<dbReference type="Pfam" id="PF00155">
    <property type="entry name" value="Aminotran_1_2"/>
    <property type="match status" value="1"/>
</dbReference>
<keyword evidence="12" id="KW-1185">Reference proteome</keyword>
<dbReference type="InterPro" id="IPR015424">
    <property type="entry name" value="PyrdxlP-dep_Trfase"/>
</dbReference>
<sequence length="393" mass="42214">MLTARLTNRLAEHKAARRDRHHRLRSLASQTRTRINGQDVVAFCSNDYLGLADNPRLVTALEEGGRRFGVGSGGSHLISGHTDAHRRLEDTLCELTGRSAVRLFSSGYQANLAAIAAFSERGDTVLHDRLNHASLLDGARLSGAKVTRYRHGDIDHLTHCLARDRPLLTVTDSVFSMEGDCAPLSAIAGHCRAHDSALMVDEAHAFGVIGDYGQGAVAEAGLTESDVAIVTGTLGKAFGTQGAFVAGSETVIEALTQFARPYIFTTGLSPALAWASCEAITIARTEGERRTHLKDLIAHFKRELPATLQARLLPSETPIQSLVIGDEADALAVGDALWEQGLLVGVIRPPTVPMGTARLRITLSSAHRHEDLDRLIDALSQCGMHKTCTEASV</sequence>
<dbReference type="EC" id="2.3.1.47" evidence="9"/>
<evidence type="ECO:0000256" key="9">
    <source>
        <dbReference type="RuleBase" id="RU003693"/>
    </source>
</evidence>
<evidence type="ECO:0000256" key="2">
    <source>
        <dbReference type="ARBA" id="ARBA00004746"/>
    </source>
</evidence>
<dbReference type="RefSeq" id="WP_251590197.1">
    <property type="nucleotide sequence ID" value="NZ_JAMLJI010000001.1"/>
</dbReference>
<evidence type="ECO:0000313" key="11">
    <source>
        <dbReference type="EMBL" id="MDR5896729.1"/>
    </source>
</evidence>
<dbReference type="GO" id="GO:0008710">
    <property type="term" value="F:8-amino-7-oxononanoate synthase activity"/>
    <property type="evidence" value="ECO:0007669"/>
    <property type="project" value="UniProtKB-EC"/>
</dbReference>
<evidence type="ECO:0000313" key="12">
    <source>
        <dbReference type="Proteomes" id="UP001269375"/>
    </source>
</evidence>
<dbReference type="InterPro" id="IPR004839">
    <property type="entry name" value="Aminotransferase_I/II_large"/>
</dbReference>
<evidence type="ECO:0000256" key="1">
    <source>
        <dbReference type="ARBA" id="ARBA00001933"/>
    </source>
</evidence>
<comment type="catalytic activity">
    <reaction evidence="8 9">
        <text>6-carboxyhexanoyl-[ACP] + L-alanine + H(+) = (8S)-8-amino-7-oxononanoate + holo-[ACP] + CO2</text>
        <dbReference type="Rhea" id="RHEA:42288"/>
        <dbReference type="Rhea" id="RHEA-COMP:9685"/>
        <dbReference type="Rhea" id="RHEA-COMP:9955"/>
        <dbReference type="ChEBI" id="CHEBI:15378"/>
        <dbReference type="ChEBI" id="CHEBI:16526"/>
        <dbReference type="ChEBI" id="CHEBI:57972"/>
        <dbReference type="ChEBI" id="CHEBI:64479"/>
        <dbReference type="ChEBI" id="CHEBI:78846"/>
        <dbReference type="ChEBI" id="CHEBI:149468"/>
        <dbReference type="EC" id="2.3.1.47"/>
    </reaction>
</comment>
<dbReference type="PROSITE" id="PS00599">
    <property type="entry name" value="AA_TRANSFER_CLASS_2"/>
    <property type="match status" value="1"/>
</dbReference>
<proteinExistence type="inferred from homology"/>
<dbReference type="SUPFAM" id="SSF53383">
    <property type="entry name" value="PLP-dependent transferases"/>
    <property type="match status" value="1"/>
</dbReference>
<comment type="similarity">
    <text evidence="3 9">Belongs to the class-II pyridoxal-phosphate-dependent aminotransferase family. BioF subfamily.</text>
</comment>
<dbReference type="PANTHER" id="PTHR13693:SF100">
    <property type="entry name" value="8-AMINO-7-OXONONANOATE SYNTHASE"/>
    <property type="match status" value="1"/>
</dbReference>
<reference evidence="11 12" key="1">
    <citation type="submission" date="2023-04" db="EMBL/GenBank/DDBJ databases">
        <title>A long-awaited taxogenomic arrangement of the family Halomonadaceae.</title>
        <authorList>
            <person name="De La Haba R."/>
            <person name="Chuvochina M."/>
            <person name="Wittouck S."/>
            <person name="Arahal D.R."/>
            <person name="Sanchez-Porro C."/>
            <person name="Hugenholtz P."/>
            <person name="Ventosa A."/>
        </authorList>
    </citation>
    <scope>NUCLEOTIDE SEQUENCE [LARGE SCALE GENOMIC DNA]</scope>
    <source>
        <strain evidence="11 12">DSM 22428</strain>
    </source>
</reference>
<keyword evidence="6" id="KW-0093">Biotin biosynthesis</keyword>
<keyword evidence="7 9" id="KW-0663">Pyridoxal phosphate</keyword>
<evidence type="ECO:0000259" key="10">
    <source>
        <dbReference type="Pfam" id="PF00155"/>
    </source>
</evidence>
<evidence type="ECO:0000256" key="7">
    <source>
        <dbReference type="ARBA" id="ARBA00022898"/>
    </source>
</evidence>
<evidence type="ECO:0000256" key="6">
    <source>
        <dbReference type="ARBA" id="ARBA00022756"/>
    </source>
</evidence>
<feature type="domain" description="Aminotransferase class I/classII large" evidence="10">
    <location>
        <begin position="39"/>
        <end position="379"/>
    </location>
</feature>
<dbReference type="CDD" id="cd06454">
    <property type="entry name" value="KBL_like"/>
    <property type="match status" value="1"/>
</dbReference>
<dbReference type="EMBL" id="JARWAO010000006">
    <property type="protein sequence ID" value="MDR5896729.1"/>
    <property type="molecule type" value="Genomic_DNA"/>
</dbReference>
<accession>A0ABU1GXG4</accession>
<dbReference type="InterPro" id="IPR015421">
    <property type="entry name" value="PyrdxlP-dep_Trfase_major"/>
</dbReference>
<comment type="pathway">
    <text evidence="2 9">Cofactor biosynthesis; biotin biosynthesis.</text>
</comment>
<protein>
    <recommendedName>
        <fullName evidence="9">8-amino-7-ketopelargonate synthase</fullName>
        <ecNumber evidence="9">2.3.1.47</ecNumber>
    </recommendedName>
</protein>
<dbReference type="Gene3D" id="3.90.1150.10">
    <property type="entry name" value="Aspartate Aminotransferase, domain 1"/>
    <property type="match status" value="1"/>
</dbReference>
<dbReference type="InterPro" id="IPR004723">
    <property type="entry name" value="AONS_Archaea/Proteobacteria"/>
</dbReference>
<keyword evidence="11" id="KW-0012">Acyltransferase</keyword>
<comment type="caution">
    <text evidence="11">The sequence shown here is derived from an EMBL/GenBank/DDBJ whole genome shotgun (WGS) entry which is preliminary data.</text>
</comment>
<gene>
    <name evidence="11" type="primary">bioF</name>
    <name evidence="11" type="ORF">QC825_11650</name>
</gene>
<comment type="cofactor">
    <cofactor evidence="1 9">
        <name>pyridoxal 5'-phosphate</name>
        <dbReference type="ChEBI" id="CHEBI:597326"/>
    </cofactor>
</comment>
<comment type="function">
    <text evidence="9">Catalyzes the decarboxylative condensation of pimeloyl-[acyl-carrier protein] and L-alanine to produce 8-amino-7-oxononanoate (AON), [acyl-carrier protein], and carbon dioxide.</text>
</comment>
<dbReference type="Proteomes" id="UP001269375">
    <property type="component" value="Unassembled WGS sequence"/>
</dbReference>
<dbReference type="PANTHER" id="PTHR13693">
    <property type="entry name" value="CLASS II AMINOTRANSFERASE/8-AMINO-7-OXONONANOATE SYNTHASE"/>
    <property type="match status" value="1"/>
</dbReference>
<comment type="subunit">
    <text evidence="4 9">Homodimer.</text>
</comment>
<name>A0ABU1GXG4_9GAMM</name>
<organism evidence="11 12">
    <name type="scientific">Larsenimonas suaedae</name>
    <dbReference type="NCBI Taxonomy" id="1851019"/>
    <lineage>
        <taxon>Bacteria</taxon>
        <taxon>Pseudomonadati</taxon>
        <taxon>Pseudomonadota</taxon>
        <taxon>Gammaproteobacteria</taxon>
        <taxon>Oceanospirillales</taxon>
        <taxon>Halomonadaceae</taxon>
        <taxon>Larsenimonas</taxon>
    </lineage>
</organism>
<evidence type="ECO:0000256" key="4">
    <source>
        <dbReference type="ARBA" id="ARBA00011738"/>
    </source>
</evidence>
<dbReference type="NCBIfam" id="TIGR00858">
    <property type="entry name" value="bioF"/>
    <property type="match status" value="1"/>
</dbReference>
<dbReference type="InterPro" id="IPR015422">
    <property type="entry name" value="PyrdxlP-dep_Trfase_small"/>
</dbReference>
<keyword evidence="5 9" id="KW-0808">Transferase</keyword>
<evidence type="ECO:0000256" key="3">
    <source>
        <dbReference type="ARBA" id="ARBA00010008"/>
    </source>
</evidence>
<dbReference type="InterPro" id="IPR050087">
    <property type="entry name" value="AON_synthase_class-II"/>
</dbReference>
<evidence type="ECO:0000256" key="8">
    <source>
        <dbReference type="ARBA" id="ARBA00047715"/>
    </source>
</evidence>